<evidence type="ECO:0000259" key="1">
    <source>
        <dbReference type="PROSITE" id="PS51736"/>
    </source>
</evidence>
<dbReference type="InterPro" id="IPR006119">
    <property type="entry name" value="Resolv_N"/>
</dbReference>
<dbReference type="InterPro" id="IPR050639">
    <property type="entry name" value="SSR_resolvase"/>
</dbReference>
<dbReference type="GO" id="GO:0000150">
    <property type="term" value="F:DNA strand exchange activity"/>
    <property type="evidence" value="ECO:0007669"/>
    <property type="project" value="InterPro"/>
</dbReference>
<accession>A0AAN1VZN0</accession>
<dbReference type="PROSITE" id="PS51736">
    <property type="entry name" value="RECOMBINASES_3"/>
    <property type="match status" value="1"/>
</dbReference>
<dbReference type="InterPro" id="IPR038109">
    <property type="entry name" value="DNA_bind_recomb_sf"/>
</dbReference>
<dbReference type="Pfam" id="PF07508">
    <property type="entry name" value="Recombinase"/>
    <property type="match status" value="1"/>
</dbReference>
<dbReference type="KEGG" id="fku:FGKAn22_03690"/>
<dbReference type="InterPro" id="IPR036162">
    <property type="entry name" value="Resolvase-like_N_sf"/>
</dbReference>
<dbReference type="AlphaFoldDB" id="A0AAN1VZN0"/>
<name>A0AAN1VZN0_9PROT</name>
<dbReference type="SUPFAM" id="SSF53041">
    <property type="entry name" value="Resolvase-like"/>
    <property type="match status" value="1"/>
</dbReference>
<protein>
    <submittedName>
        <fullName evidence="3">Resolvase</fullName>
    </submittedName>
</protein>
<sequence>MSSRRQTINCAIYTRKSSEEGLEQGFNSLDAQREACEAFVLSQQHEGWRTIPTHYNDGGYSGGNMDRPALKQLLDDIDSKRIQVVVVYKVDRLTRSLADFAKIVERFDGRGVSFVSVTQQFNTTSSMGRLTLNVLLSFAQFEREVTGERIRDKIAASKQKGMWMGGVPPLGYKGQERTLAIDEPNAALVRTIYQRYLALGCVWSLQQELITSNIRTPLRTSKTGKSYGGCHFSRGALYKILANPVYIGRIVHRDQDFPGQHPAIIDQELWDAVQNQLRENRQGHHQRRSTPSDSLLAGRLYDEHGHRLLPSHSQKKSKRFRYYVSETLVISNRENAPNGIRLPAQEIETLVINSLCDWLSDSSAMLDSLGRIDHAAVQGILIHAQQVISELENPSGNRYQIVQKLVSRVTIANSEVRIALSPTTLFLANSASARESELSPRELTIPAQVRRCGLAMRLIIQGQNAPQRIAPDQGLIQLIAKAHDWLGRLTSGNAKSVQEIADAEGVTSSYVTRVVYRSFLAPDIVQAILEGTQPASLTLDKLKQNLPLPIDWNEQRKLFGFAPTA</sequence>
<evidence type="ECO:0000313" key="4">
    <source>
        <dbReference type="Proteomes" id="UP001319121"/>
    </source>
</evidence>
<reference evidence="3 4" key="1">
    <citation type="submission" date="2019-03" db="EMBL/GenBank/DDBJ databases">
        <title>Complete genome sequence of Ferrigenium kumadai strain An22, a microaerophilic iron-oxidizing bacterium isolated from a paddy field soil.</title>
        <authorList>
            <person name="Watanabe T."/>
            <person name="Asakawa S."/>
        </authorList>
    </citation>
    <scope>NUCLEOTIDE SEQUENCE [LARGE SCALE GENOMIC DNA]</scope>
    <source>
        <strain evidence="3 4">An22</strain>
    </source>
</reference>
<proteinExistence type="predicted"/>
<dbReference type="CDD" id="cd03768">
    <property type="entry name" value="SR_ResInv"/>
    <property type="match status" value="1"/>
</dbReference>
<evidence type="ECO:0000313" key="3">
    <source>
        <dbReference type="EMBL" id="BBI98676.1"/>
    </source>
</evidence>
<dbReference type="Gene3D" id="3.40.50.1390">
    <property type="entry name" value="Resolvase, N-terminal catalytic domain"/>
    <property type="match status" value="1"/>
</dbReference>
<dbReference type="Proteomes" id="UP001319121">
    <property type="component" value="Chromosome"/>
</dbReference>
<dbReference type="PANTHER" id="PTHR30461:SF23">
    <property type="entry name" value="DNA RECOMBINASE-RELATED"/>
    <property type="match status" value="1"/>
</dbReference>
<dbReference type="GO" id="GO:0003677">
    <property type="term" value="F:DNA binding"/>
    <property type="evidence" value="ECO:0007669"/>
    <property type="project" value="InterPro"/>
</dbReference>
<evidence type="ECO:0000259" key="2">
    <source>
        <dbReference type="PROSITE" id="PS51737"/>
    </source>
</evidence>
<dbReference type="SMART" id="SM00857">
    <property type="entry name" value="Resolvase"/>
    <property type="match status" value="1"/>
</dbReference>
<feature type="domain" description="Resolvase/invertase-type recombinase catalytic" evidence="1">
    <location>
        <begin position="9"/>
        <end position="161"/>
    </location>
</feature>
<keyword evidence="4" id="KW-1185">Reference proteome</keyword>
<feature type="domain" description="Recombinase" evidence="2">
    <location>
        <begin position="169"/>
        <end position="283"/>
    </location>
</feature>
<dbReference type="InterPro" id="IPR011109">
    <property type="entry name" value="DNA_bind_recombinase_dom"/>
</dbReference>
<gene>
    <name evidence="3" type="ORF">FGKAn22_03690</name>
</gene>
<dbReference type="Gene3D" id="3.90.1750.20">
    <property type="entry name" value="Putative Large Serine Recombinase, Chain B, Domain 2"/>
    <property type="match status" value="1"/>
</dbReference>
<dbReference type="PROSITE" id="PS51737">
    <property type="entry name" value="RECOMBINASE_DNA_BIND"/>
    <property type="match status" value="1"/>
</dbReference>
<dbReference type="EMBL" id="AP019536">
    <property type="protein sequence ID" value="BBI98676.1"/>
    <property type="molecule type" value="Genomic_DNA"/>
</dbReference>
<dbReference type="RefSeq" id="WP_212786293.1">
    <property type="nucleotide sequence ID" value="NZ_AP019536.1"/>
</dbReference>
<dbReference type="PANTHER" id="PTHR30461">
    <property type="entry name" value="DNA-INVERTASE FROM LAMBDOID PROPHAGE"/>
    <property type="match status" value="1"/>
</dbReference>
<dbReference type="Pfam" id="PF00239">
    <property type="entry name" value="Resolvase"/>
    <property type="match status" value="1"/>
</dbReference>
<organism evidence="3 4">
    <name type="scientific">Ferrigenium kumadai</name>
    <dbReference type="NCBI Taxonomy" id="1682490"/>
    <lineage>
        <taxon>Bacteria</taxon>
        <taxon>Pseudomonadati</taxon>
        <taxon>Pseudomonadota</taxon>
        <taxon>Betaproteobacteria</taxon>
        <taxon>Nitrosomonadales</taxon>
        <taxon>Gallionellaceae</taxon>
        <taxon>Ferrigenium</taxon>
    </lineage>
</organism>